<organism evidence="2 3">
    <name type="scientific">Symbiodinium natans</name>
    <dbReference type="NCBI Taxonomy" id="878477"/>
    <lineage>
        <taxon>Eukaryota</taxon>
        <taxon>Sar</taxon>
        <taxon>Alveolata</taxon>
        <taxon>Dinophyceae</taxon>
        <taxon>Suessiales</taxon>
        <taxon>Symbiodiniaceae</taxon>
        <taxon>Symbiodinium</taxon>
    </lineage>
</organism>
<reference evidence="2" key="1">
    <citation type="submission" date="2021-02" db="EMBL/GenBank/DDBJ databases">
        <authorList>
            <person name="Dougan E. K."/>
            <person name="Rhodes N."/>
            <person name="Thang M."/>
            <person name="Chan C."/>
        </authorList>
    </citation>
    <scope>NUCLEOTIDE SEQUENCE</scope>
</reference>
<evidence type="ECO:0000256" key="1">
    <source>
        <dbReference type="SAM" id="MobiDB-lite"/>
    </source>
</evidence>
<keyword evidence="3" id="KW-1185">Reference proteome</keyword>
<evidence type="ECO:0000313" key="3">
    <source>
        <dbReference type="Proteomes" id="UP000604046"/>
    </source>
</evidence>
<comment type="caution">
    <text evidence="2">The sequence shown here is derived from an EMBL/GenBank/DDBJ whole genome shotgun (WGS) entry which is preliminary data.</text>
</comment>
<dbReference type="Proteomes" id="UP000604046">
    <property type="component" value="Unassembled WGS sequence"/>
</dbReference>
<dbReference type="AlphaFoldDB" id="A0A812MXW5"/>
<gene>
    <name evidence="2" type="ORF">SNAT2548_LOCUS14719</name>
</gene>
<dbReference type="EMBL" id="CAJNDS010001768">
    <property type="protein sequence ID" value="CAE7277623.1"/>
    <property type="molecule type" value="Genomic_DNA"/>
</dbReference>
<name>A0A812MXW5_9DINO</name>
<proteinExistence type="predicted"/>
<dbReference type="InterPro" id="IPR014998">
    <property type="entry name" value="DUF1848"/>
</dbReference>
<sequence>MAAPSDRPRKFGMKVSEEDRALAARNPPLILSCSRRTDVPWAFLRQYLNGFEDGFIYVASGARKGTDQAKRGSDCRAVCVQPWDNRTGKGVVCISWWSKNYKKWIAAYQRPDSILHRYAVHLFNFTVNSDNLEIEPGMETNLQERLQQVTYLAQTFGPGVLSCRFDPIVHYRSVLGGPVRDNLKDFETIVRHIGGLGIDYIVFSFCQAYPKSVRNMKAAGLELVTLNRAEECAVLDRLMPIAHRYGVQLRCCGNKGLVGYPIIQSEEEALISVAKRVVPQQSNVPVIGQSRCVDARLADKIAREKGLNCSLSQAKDLRQRKDCECTRSTDIGQYTFQCPHGCLYCYANPMKKTARNQQPSQVTDQAPIAMNAMPPPSQFQAAPAPLPPPFGMPGMPGMPMPMNAPPPFPAATPGGYMAPPPAHCGLPVTTGGLPPPPPLPQSGFPIPQMGLPTLLMQAYKFPFQQPGGSYAAPEQSQKGVEIQPGQ</sequence>
<accession>A0A812MXW5</accession>
<protein>
    <submittedName>
        <fullName evidence="2">Uncharacterized protein</fullName>
    </submittedName>
</protein>
<dbReference type="OrthoDB" id="414397at2759"/>
<evidence type="ECO:0000313" key="2">
    <source>
        <dbReference type="EMBL" id="CAE7277623.1"/>
    </source>
</evidence>
<feature type="region of interest" description="Disordered" evidence="1">
    <location>
        <begin position="465"/>
        <end position="486"/>
    </location>
</feature>
<dbReference type="Pfam" id="PF08902">
    <property type="entry name" value="DUF1848"/>
    <property type="match status" value="1"/>
</dbReference>